<dbReference type="OrthoDB" id="9812260at2"/>
<dbReference type="CDD" id="cd00130">
    <property type="entry name" value="PAS"/>
    <property type="match status" value="2"/>
</dbReference>
<proteinExistence type="predicted"/>
<dbReference type="AlphaFoldDB" id="D3RVJ8"/>
<dbReference type="RefSeq" id="WP_012969401.1">
    <property type="nucleotide sequence ID" value="NC_013851.1"/>
</dbReference>
<dbReference type="InterPro" id="IPR013656">
    <property type="entry name" value="PAS_4"/>
</dbReference>
<feature type="domain" description="PAC" evidence="5">
    <location>
        <begin position="206"/>
        <end position="259"/>
    </location>
</feature>
<dbReference type="Gene3D" id="3.30.70.270">
    <property type="match status" value="1"/>
</dbReference>
<evidence type="ECO:0000256" key="1">
    <source>
        <dbReference type="ARBA" id="ARBA00001946"/>
    </source>
</evidence>
<dbReference type="PANTHER" id="PTHR45138">
    <property type="entry name" value="REGULATORY COMPONENTS OF SENSORY TRANSDUCTION SYSTEM"/>
    <property type="match status" value="1"/>
</dbReference>
<dbReference type="PROSITE" id="PS50112">
    <property type="entry name" value="PAS"/>
    <property type="match status" value="2"/>
</dbReference>
<dbReference type="InterPro" id="IPR000160">
    <property type="entry name" value="GGDEF_dom"/>
</dbReference>
<feature type="domain" description="GGDEF" evidence="6">
    <location>
        <begin position="291"/>
        <end position="425"/>
    </location>
</feature>
<dbReference type="CDD" id="cd01949">
    <property type="entry name" value="GGDEF"/>
    <property type="match status" value="1"/>
</dbReference>
<feature type="domain" description="PAS" evidence="4">
    <location>
        <begin position="1"/>
        <end position="46"/>
    </location>
</feature>
<dbReference type="STRING" id="572477.Alvin_0156"/>
<evidence type="ECO:0000259" key="5">
    <source>
        <dbReference type="PROSITE" id="PS50113"/>
    </source>
</evidence>
<dbReference type="Gene3D" id="3.30.450.20">
    <property type="entry name" value="PAS domain"/>
    <property type="match status" value="2"/>
</dbReference>
<evidence type="ECO:0000256" key="2">
    <source>
        <dbReference type="ARBA" id="ARBA00012528"/>
    </source>
</evidence>
<dbReference type="InterPro" id="IPR029787">
    <property type="entry name" value="Nucleotide_cyclase"/>
</dbReference>
<dbReference type="EC" id="2.7.7.65" evidence="2"/>
<comment type="catalytic activity">
    <reaction evidence="3">
        <text>2 GTP = 3',3'-c-di-GMP + 2 diphosphate</text>
        <dbReference type="Rhea" id="RHEA:24898"/>
        <dbReference type="ChEBI" id="CHEBI:33019"/>
        <dbReference type="ChEBI" id="CHEBI:37565"/>
        <dbReference type="ChEBI" id="CHEBI:58805"/>
        <dbReference type="EC" id="2.7.7.65"/>
    </reaction>
</comment>
<evidence type="ECO:0000256" key="3">
    <source>
        <dbReference type="ARBA" id="ARBA00034247"/>
    </source>
</evidence>
<dbReference type="GO" id="GO:0043709">
    <property type="term" value="P:cell adhesion involved in single-species biofilm formation"/>
    <property type="evidence" value="ECO:0007669"/>
    <property type="project" value="TreeGrafter"/>
</dbReference>
<dbReference type="GO" id="GO:1902201">
    <property type="term" value="P:negative regulation of bacterial-type flagellum-dependent cell motility"/>
    <property type="evidence" value="ECO:0007669"/>
    <property type="project" value="TreeGrafter"/>
</dbReference>
<dbReference type="Pfam" id="PF00990">
    <property type="entry name" value="GGDEF"/>
    <property type="match status" value="1"/>
</dbReference>
<dbReference type="InterPro" id="IPR035965">
    <property type="entry name" value="PAS-like_dom_sf"/>
</dbReference>
<sequence>MDAIGDLVWLQDARGLCLDANPAFERLAQTERSRLLGRRLEDVLDPGVAGNLWQPDWPALQGGRACTHETWLTIEDVPRLCEITHIPQRDSAGTLVQIQSLGRDITQRHQRIEQSLRDSQRQLADVIDFLPDALLAIDRDKRVIIWNKAVAKLTGIPPEAMLGRGDYAYTVPFYGERRPQLMDLVFQSDTDLERRYAHVTREGDTLTAEGFCNALHDGHGAWILARVAPLRDAAGQVVGAMEIIRDITDSKRLEEDLRQLTRLDPLTQLFNRRYFFTLAEQEYQRFLRYHHPMALCMIDIDHFKSVNDRYGHLVGDTVLCIVAQTLHDNLRQVDILARYGGEEFVILLPETDLQTACASTERLRVAVAERRIETPSGPVSVTLSLGVVAIADGPAMTLERLLDAADQMLYRAKQAGRNRVEIWDLGRSMESDGD</sequence>
<dbReference type="EMBL" id="CP001896">
    <property type="protein sequence ID" value="ADC61125.1"/>
    <property type="molecule type" value="Genomic_DNA"/>
</dbReference>
<comment type="cofactor">
    <cofactor evidence="1">
        <name>Mg(2+)</name>
        <dbReference type="ChEBI" id="CHEBI:18420"/>
    </cofactor>
</comment>
<dbReference type="Proteomes" id="UP000001441">
    <property type="component" value="Chromosome"/>
</dbReference>
<dbReference type="HOGENOM" id="CLU_000445_11_4_6"/>
<dbReference type="SMART" id="SM00267">
    <property type="entry name" value="GGDEF"/>
    <property type="match status" value="1"/>
</dbReference>
<evidence type="ECO:0000313" key="8">
    <source>
        <dbReference type="Proteomes" id="UP000001441"/>
    </source>
</evidence>
<evidence type="ECO:0000259" key="6">
    <source>
        <dbReference type="PROSITE" id="PS50887"/>
    </source>
</evidence>
<dbReference type="InterPro" id="IPR000014">
    <property type="entry name" value="PAS"/>
</dbReference>
<dbReference type="NCBIfam" id="TIGR00254">
    <property type="entry name" value="GGDEF"/>
    <property type="match status" value="1"/>
</dbReference>
<dbReference type="KEGG" id="alv:Alvin_0156"/>
<dbReference type="eggNOG" id="COG3829">
    <property type="taxonomic scope" value="Bacteria"/>
</dbReference>
<dbReference type="Pfam" id="PF08448">
    <property type="entry name" value="PAS_4"/>
    <property type="match status" value="2"/>
</dbReference>
<protein>
    <recommendedName>
        <fullName evidence="2">diguanylate cyclase</fullName>
        <ecNumber evidence="2">2.7.7.65</ecNumber>
    </recommendedName>
</protein>
<dbReference type="eggNOG" id="COG3706">
    <property type="taxonomic scope" value="Bacteria"/>
</dbReference>
<evidence type="ECO:0000259" key="4">
    <source>
        <dbReference type="PROSITE" id="PS50112"/>
    </source>
</evidence>
<keyword evidence="8" id="KW-1185">Reference proteome</keyword>
<organism evidence="7 8">
    <name type="scientific">Allochromatium vinosum (strain ATCC 17899 / DSM 180 / NBRC 103801 / NCIMB 10441 / D)</name>
    <name type="common">Chromatium vinosum</name>
    <dbReference type="NCBI Taxonomy" id="572477"/>
    <lineage>
        <taxon>Bacteria</taxon>
        <taxon>Pseudomonadati</taxon>
        <taxon>Pseudomonadota</taxon>
        <taxon>Gammaproteobacteria</taxon>
        <taxon>Chromatiales</taxon>
        <taxon>Chromatiaceae</taxon>
        <taxon>Allochromatium</taxon>
    </lineage>
</organism>
<name>D3RVJ8_ALLVD</name>
<dbReference type="InterPro" id="IPR043128">
    <property type="entry name" value="Rev_trsase/Diguanyl_cyclase"/>
</dbReference>
<dbReference type="GO" id="GO:0005886">
    <property type="term" value="C:plasma membrane"/>
    <property type="evidence" value="ECO:0007669"/>
    <property type="project" value="TreeGrafter"/>
</dbReference>
<feature type="domain" description="PAS" evidence="4">
    <location>
        <begin position="119"/>
        <end position="164"/>
    </location>
</feature>
<dbReference type="SUPFAM" id="SSF55785">
    <property type="entry name" value="PYP-like sensor domain (PAS domain)"/>
    <property type="match status" value="2"/>
</dbReference>
<dbReference type="GO" id="GO:0052621">
    <property type="term" value="F:diguanylate cyclase activity"/>
    <property type="evidence" value="ECO:0007669"/>
    <property type="project" value="UniProtKB-EC"/>
</dbReference>
<dbReference type="InterPro" id="IPR050469">
    <property type="entry name" value="Diguanylate_Cyclase"/>
</dbReference>
<dbReference type="PROSITE" id="PS50887">
    <property type="entry name" value="GGDEF"/>
    <property type="match status" value="1"/>
</dbReference>
<dbReference type="SUPFAM" id="SSF55073">
    <property type="entry name" value="Nucleotide cyclase"/>
    <property type="match status" value="1"/>
</dbReference>
<dbReference type="FunFam" id="3.30.70.270:FF:000001">
    <property type="entry name" value="Diguanylate cyclase domain protein"/>
    <property type="match status" value="1"/>
</dbReference>
<dbReference type="NCBIfam" id="TIGR00229">
    <property type="entry name" value="sensory_box"/>
    <property type="match status" value="1"/>
</dbReference>
<reference evidence="7 8" key="1">
    <citation type="journal article" date="2011" name="Stand. Genomic Sci.">
        <title>Complete genome sequence of Allochromatium vinosum DSM 180(T).</title>
        <authorList>
            <person name="Weissgerber T."/>
            <person name="Zigann R."/>
            <person name="Bruce D."/>
            <person name="Chang Y.J."/>
            <person name="Detter J.C."/>
            <person name="Han C."/>
            <person name="Hauser L."/>
            <person name="Jeffries C.D."/>
            <person name="Land M."/>
            <person name="Munk A.C."/>
            <person name="Tapia R."/>
            <person name="Dahl C."/>
        </authorList>
    </citation>
    <scope>NUCLEOTIDE SEQUENCE [LARGE SCALE GENOMIC DNA]</scope>
    <source>
        <strain evidence="8">ATCC 17899 / DSM 180 / NBRC 103801 / NCIMB 10441 / D</strain>
    </source>
</reference>
<evidence type="ECO:0000313" key="7">
    <source>
        <dbReference type="EMBL" id="ADC61125.1"/>
    </source>
</evidence>
<dbReference type="PANTHER" id="PTHR45138:SF9">
    <property type="entry name" value="DIGUANYLATE CYCLASE DGCM-RELATED"/>
    <property type="match status" value="1"/>
</dbReference>
<gene>
    <name evidence="7" type="ordered locus">Alvin_0156</name>
</gene>
<dbReference type="SMART" id="SM00091">
    <property type="entry name" value="PAS"/>
    <property type="match status" value="2"/>
</dbReference>
<accession>D3RVJ8</accession>
<dbReference type="PROSITE" id="PS50113">
    <property type="entry name" value="PAC"/>
    <property type="match status" value="1"/>
</dbReference>
<dbReference type="InterPro" id="IPR000700">
    <property type="entry name" value="PAS-assoc_C"/>
</dbReference>